<feature type="domain" description="TRASH" evidence="9">
    <location>
        <begin position="848"/>
        <end position="883"/>
    </location>
</feature>
<comment type="caution">
    <text evidence="10">The sequence shown here is derived from an EMBL/GenBank/DDBJ whole genome shotgun (WGS) entry which is preliminary data.</text>
</comment>
<evidence type="ECO:0000313" key="10">
    <source>
        <dbReference type="EMBL" id="KAK3926212.1"/>
    </source>
</evidence>
<evidence type="ECO:0000256" key="8">
    <source>
        <dbReference type="SAM" id="MobiDB-lite"/>
    </source>
</evidence>
<keyword evidence="11" id="KW-1185">Reference proteome</keyword>
<gene>
    <name evidence="10" type="ORF">KUF71_014461</name>
</gene>
<protein>
    <submittedName>
        <fullName evidence="10">Zinc finger MYM-type protein 4</fullName>
    </submittedName>
</protein>
<feature type="compositionally biased region" description="Polar residues" evidence="8">
    <location>
        <begin position="96"/>
        <end position="106"/>
    </location>
</feature>
<evidence type="ECO:0000256" key="6">
    <source>
        <dbReference type="ARBA" id="ARBA00022833"/>
    </source>
</evidence>
<evidence type="ECO:0000256" key="2">
    <source>
        <dbReference type="ARBA" id="ARBA00022553"/>
    </source>
</evidence>
<dbReference type="PANTHER" id="PTHR45736">
    <property type="entry name" value="ZINC FINGER MYM-TYPE PROTEIN"/>
    <property type="match status" value="1"/>
</dbReference>
<feature type="domain" description="TRASH" evidence="9">
    <location>
        <begin position="985"/>
        <end position="1021"/>
    </location>
</feature>
<feature type="compositionally biased region" description="Polar residues" evidence="8">
    <location>
        <begin position="1298"/>
        <end position="1311"/>
    </location>
</feature>
<dbReference type="GO" id="GO:0008270">
    <property type="term" value="F:zinc ion binding"/>
    <property type="evidence" value="ECO:0007669"/>
    <property type="project" value="UniProtKB-KW"/>
</dbReference>
<feature type="compositionally biased region" description="Polar residues" evidence="8">
    <location>
        <begin position="381"/>
        <end position="399"/>
    </location>
</feature>
<keyword evidence="3" id="KW-0479">Metal-binding</keyword>
<evidence type="ECO:0000256" key="1">
    <source>
        <dbReference type="ARBA" id="ARBA00022499"/>
    </source>
</evidence>
<organism evidence="10 11">
    <name type="scientific">Frankliniella fusca</name>
    <dbReference type="NCBI Taxonomy" id="407009"/>
    <lineage>
        <taxon>Eukaryota</taxon>
        <taxon>Metazoa</taxon>
        <taxon>Ecdysozoa</taxon>
        <taxon>Arthropoda</taxon>
        <taxon>Hexapoda</taxon>
        <taxon>Insecta</taxon>
        <taxon>Pterygota</taxon>
        <taxon>Neoptera</taxon>
        <taxon>Paraneoptera</taxon>
        <taxon>Thysanoptera</taxon>
        <taxon>Terebrantia</taxon>
        <taxon>Thripoidea</taxon>
        <taxon>Thripidae</taxon>
        <taxon>Frankliniella</taxon>
    </lineage>
</organism>
<evidence type="ECO:0000256" key="3">
    <source>
        <dbReference type="ARBA" id="ARBA00022723"/>
    </source>
</evidence>
<feature type="domain" description="TRASH" evidence="9">
    <location>
        <begin position="796"/>
        <end position="836"/>
    </location>
</feature>
<dbReference type="EMBL" id="JAHWGI010001243">
    <property type="protein sequence ID" value="KAK3926212.1"/>
    <property type="molecule type" value="Genomic_DNA"/>
</dbReference>
<feature type="compositionally biased region" description="Low complexity" evidence="8">
    <location>
        <begin position="311"/>
        <end position="321"/>
    </location>
</feature>
<feature type="compositionally biased region" description="Low complexity" evidence="8">
    <location>
        <begin position="583"/>
        <end position="592"/>
    </location>
</feature>
<feature type="compositionally biased region" description="Low complexity" evidence="8">
    <location>
        <begin position="77"/>
        <end position="88"/>
    </location>
</feature>
<evidence type="ECO:0000256" key="4">
    <source>
        <dbReference type="ARBA" id="ARBA00022737"/>
    </source>
</evidence>
<feature type="domain" description="TRASH" evidence="9">
    <location>
        <begin position="656"/>
        <end position="689"/>
    </location>
</feature>
<feature type="region of interest" description="Disordered" evidence="8">
    <location>
        <begin position="379"/>
        <end position="611"/>
    </location>
</feature>
<feature type="compositionally biased region" description="Pro residues" evidence="8">
    <location>
        <begin position="1073"/>
        <end position="1082"/>
    </location>
</feature>
<evidence type="ECO:0000313" key="11">
    <source>
        <dbReference type="Proteomes" id="UP001219518"/>
    </source>
</evidence>
<feature type="compositionally biased region" description="Low complexity" evidence="8">
    <location>
        <begin position="500"/>
        <end position="514"/>
    </location>
</feature>
<dbReference type="Pfam" id="PF06467">
    <property type="entry name" value="zf-FCS"/>
    <property type="match status" value="1"/>
</dbReference>
<keyword evidence="4" id="KW-0677">Repeat</keyword>
<keyword evidence="6" id="KW-0862">Zinc</keyword>
<reference evidence="10" key="2">
    <citation type="journal article" date="2023" name="BMC Genomics">
        <title>Pest status, molecular evolution, and epigenetic factors derived from the genome assembly of Frankliniella fusca, a thysanopteran phytovirus vector.</title>
        <authorList>
            <person name="Catto M.A."/>
            <person name="Labadie P.E."/>
            <person name="Jacobson A.L."/>
            <person name="Kennedy G.G."/>
            <person name="Srinivasan R."/>
            <person name="Hunt B.G."/>
        </authorList>
    </citation>
    <scope>NUCLEOTIDE SEQUENCE</scope>
    <source>
        <strain evidence="10">PL_HMW_Pooled</strain>
    </source>
</reference>
<feature type="compositionally biased region" description="Basic and acidic residues" evidence="8">
    <location>
        <begin position="541"/>
        <end position="559"/>
    </location>
</feature>
<keyword evidence="5" id="KW-0863">Zinc-finger</keyword>
<feature type="compositionally biased region" description="Polar residues" evidence="8">
    <location>
        <begin position="11"/>
        <end position="21"/>
    </location>
</feature>
<feature type="domain" description="TRASH" evidence="9">
    <location>
        <begin position="890"/>
        <end position="929"/>
    </location>
</feature>
<name>A0AAE1LQ29_9NEOP</name>
<feature type="compositionally biased region" description="Polar residues" evidence="8">
    <location>
        <begin position="121"/>
        <end position="310"/>
    </location>
</feature>
<evidence type="ECO:0000259" key="9">
    <source>
        <dbReference type="SMART" id="SM00746"/>
    </source>
</evidence>
<dbReference type="Pfam" id="PF12012">
    <property type="entry name" value="DUF3504"/>
    <property type="match status" value="1"/>
</dbReference>
<dbReference type="InterPro" id="IPR011017">
    <property type="entry name" value="TRASH_dom"/>
</dbReference>
<keyword evidence="1" id="KW-1017">Isopeptide bond</keyword>
<feature type="region of interest" description="Disordered" evidence="8">
    <location>
        <begin position="1298"/>
        <end position="1373"/>
    </location>
</feature>
<reference evidence="10" key="1">
    <citation type="submission" date="2021-07" db="EMBL/GenBank/DDBJ databases">
        <authorList>
            <person name="Catto M.A."/>
            <person name="Jacobson A."/>
            <person name="Kennedy G."/>
            <person name="Labadie P."/>
            <person name="Hunt B.G."/>
            <person name="Srinivasan R."/>
        </authorList>
    </citation>
    <scope>NUCLEOTIDE SEQUENCE</scope>
    <source>
        <strain evidence="10">PL_HMW_Pooled</strain>
        <tissue evidence="10">Head</tissue>
    </source>
</reference>
<feature type="compositionally biased region" description="Polar residues" evidence="8">
    <location>
        <begin position="465"/>
        <end position="482"/>
    </location>
</feature>
<dbReference type="SMART" id="SM00746">
    <property type="entry name" value="TRASH"/>
    <property type="match status" value="8"/>
</dbReference>
<feature type="compositionally biased region" description="Basic and acidic residues" evidence="8">
    <location>
        <begin position="22"/>
        <end position="50"/>
    </location>
</feature>
<sequence>MDSAVNEVTADKSSLSDSNQDVSEKLNSDLDTSEKKGTEESSATSEKEDVLSNQGILNLDEREQEATKPTQCRSEETSVSSPSKSDTVSCDDGKSSEQTGVSQGSLVASCRVGETSLVDDNISTVPPQTEDSASLKASETSLVDNTSSATSQTEDSASLKASETSLVDNTSSATSQIEDSASLKTSETSLVDDNMSSAPSQIEDSASLKTSETSLVDDNVSSAPSQIEDSASPKTSETSLLDDNISSATSQIKDSASLKTSETSLVDDNMSSAPSQIEDSASLKTSETSLVDDNISSATSQIEDSASLKTSDSNLLGSSDNLKTDKETEPALQIVQIESLNDKCDEESVPDSETHAAVNSILEQPPCENIESQCADKETTLKNQSSETVTSNESASLEQSDGKEVPAERLLDGPSSLSEERSVILQDEDDLRVLSVDSLSERVDGRKSLLGTKDSAMAVDESVPMDSSNTTTNLDVNKSTSAPCEDGKPPTKSNTSVLKQNNQTSTAEQTSTSETEPRIIETGTKPTSTDVEEGLCIVPDTEPRVPTEQEKADAFEKANKTSGLNDDASEIVCESNKSESIESSRQLSSEQISIDKRKETDEELSSAAKPPKFGIQLVSTSSLVTQQDTEKDQTDIILRGSAQDDIQTGDSGEHTCAGCGKLTKCKYHLKLKGIHLCEDKCYTSYRKANESPHPPQPPKVMIRPRKLDRTYVHKCGQCLKKVDIKLERSLTWETMDFCSVICLEKYQKSFGSHCANCKKLVQSSSLGKYCVRFGYDMKQFCDARCLEDFKKGLKVCSYCQKDISADTEGFLAPVGDKGQFKDFCSQECMEKYDQMSHNTIAPETTHECAVCNISKPVKVEVLIDSKVQKLCSEPCFAAFKFANQIVADQCDMCKKYYDHNRTQNFTVYYDEAPHSFCCKTCMNVYILAKRKIVPCSHCKVKKYNFDMIKKTMSNGHVVLMVCSLHCLNLYGSTTTTNTLVKKSGCEFCGSSSPTLYHLSMSDASVRNFCSSSCVVTFQDKFQSLSTNDKTPYPLGAPRKIFAKKIGPLDDKDHGSNIIAAMPVISSVTSLAPSPGPVPPLSPAPASSTSASKKSKESETILKTVYKQQYIIRPPAHPKMANCAVQVKPKTASKEVSCQPDSCSTGTQTDDSLSKPHFIPVPIPIFIPTPMHMYTSPYPVPVPVALPIPVPIFIPTTRNSAKGIFKEIKRIQEKIPSDPFEAELLMMAEMVADDKKESTDTDSDGGEDKTSNVDTGNAAEASLSPETVTNNSFGNDVLQMALKMASEYEESTVEYEAQVTSHTVSKTPSKASSVEAKKGSDGDDAEETEHKPRTHLKRSLHKTPDDPQNVKPKRSRKSSASDAATTPDKSEPHVDLIIPKVEPAEKPDANMCLKFTLGANAWKNWVINKNEKLVKAGGSPKNVKLFKQDILQLTADELNYSLCHFVREVVNPSGQEYAPDTIYYLCLGIQQYLVENGRNENIFCDPNYEKFTSCLDEVVKKFPNFNTDPNLFVTRIEEEHLWESKQLGAYSPYVLLNTLVYFNTKHFNLMTVEEHMQLSFSHIMKHWKRPPNAVGPLKPGCSRNVILRFYPPQSALAANSKKKKVYEQQENEDNPLRCPVKLPESVKTRNDVFYLLPERSCVPDSPVWYSTMALRQEQLHKMLNRISLVKEIVML</sequence>
<feature type="domain" description="TRASH" evidence="9">
    <location>
        <begin position="935"/>
        <end position="974"/>
    </location>
</feature>
<proteinExistence type="predicted"/>
<dbReference type="PANTHER" id="PTHR45736:SF1">
    <property type="entry name" value="WITHOUT CHILDREN, ISOFORM B"/>
    <property type="match status" value="1"/>
</dbReference>
<evidence type="ECO:0000256" key="5">
    <source>
        <dbReference type="ARBA" id="ARBA00022771"/>
    </source>
</evidence>
<feature type="compositionally biased region" description="Basic and acidic residues" evidence="8">
    <location>
        <begin position="400"/>
        <end position="411"/>
    </location>
</feature>
<feature type="domain" description="TRASH" evidence="9">
    <location>
        <begin position="754"/>
        <end position="793"/>
    </location>
</feature>
<feature type="region of interest" description="Disordered" evidence="8">
    <location>
        <begin position="1071"/>
        <end position="1097"/>
    </location>
</feature>
<keyword evidence="7" id="KW-0832">Ubl conjugation</keyword>
<feature type="region of interest" description="Disordered" evidence="8">
    <location>
        <begin position="1233"/>
        <end position="1271"/>
    </location>
</feature>
<feature type="region of interest" description="Disordered" evidence="8">
    <location>
        <begin position="1"/>
        <end position="329"/>
    </location>
</feature>
<keyword evidence="2" id="KW-0597">Phosphoprotein</keyword>
<evidence type="ECO:0000256" key="7">
    <source>
        <dbReference type="ARBA" id="ARBA00022843"/>
    </source>
</evidence>
<dbReference type="InterPro" id="IPR051284">
    <property type="entry name" value="ZnF_MYMT-QRICH1"/>
</dbReference>
<dbReference type="Proteomes" id="UP001219518">
    <property type="component" value="Unassembled WGS sequence"/>
</dbReference>
<accession>A0AAE1LQ29</accession>
<dbReference type="InterPro" id="IPR057926">
    <property type="entry name" value="QRICH1_dom"/>
</dbReference>
<dbReference type="InterPro" id="IPR021893">
    <property type="entry name" value="ZMYM2-like_C"/>
</dbReference>
<feature type="domain" description="TRASH" evidence="9">
    <location>
        <begin position="712"/>
        <end position="750"/>
    </location>
</feature>
<feature type="compositionally biased region" description="Basic residues" evidence="8">
    <location>
        <begin position="1331"/>
        <end position="1340"/>
    </location>
</feature>
<dbReference type="InterPro" id="IPR010507">
    <property type="entry name" value="Znf_MYM"/>
</dbReference>
<dbReference type="Pfam" id="PF25561">
    <property type="entry name" value="QRICH1"/>
    <property type="match status" value="1"/>
</dbReference>